<organism evidence="5 6">
    <name type="scientific">Pontixanthobacter aestiaquae</name>
    <dbReference type="NCBI Taxonomy" id="1509367"/>
    <lineage>
        <taxon>Bacteria</taxon>
        <taxon>Pseudomonadati</taxon>
        <taxon>Pseudomonadota</taxon>
        <taxon>Alphaproteobacteria</taxon>
        <taxon>Sphingomonadales</taxon>
        <taxon>Erythrobacteraceae</taxon>
        <taxon>Pontixanthobacter</taxon>
    </lineage>
</organism>
<keyword evidence="6" id="KW-1185">Reference proteome</keyword>
<dbReference type="AlphaFoldDB" id="A0A844Z9C8"/>
<evidence type="ECO:0000313" key="5">
    <source>
        <dbReference type="EMBL" id="MXO84418.1"/>
    </source>
</evidence>
<dbReference type="InterPro" id="IPR050708">
    <property type="entry name" value="T6SS_VgrG/RHS"/>
</dbReference>
<dbReference type="PANTHER" id="PTHR32305">
    <property type="match status" value="1"/>
</dbReference>
<dbReference type="Proteomes" id="UP000460290">
    <property type="component" value="Unassembled WGS sequence"/>
</dbReference>
<dbReference type="NCBIfam" id="TIGR03696">
    <property type="entry name" value="Rhs_assc_core"/>
    <property type="match status" value="1"/>
</dbReference>
<evidence type="ECO:0000259" key="4">
    <source>
        <dbReference type="PROSITE" id="PS00028"/>
    </source>
</evidence>
<evidence type="ECO:0000256" key="1">
    <source>
        <dbReference type="ARBA" id="ARBA00022737"/>
    </source>
</evidence>
<evidence type="ECO:0000313" key="6">
    <source>
        <dbReference type="Proteomes" id="UP000460290"/>
    </source>
</evidence>
<dbReference type="GO" id="GO:0008270">
    <property type="term" value="F:zinc ion binding"/>
    <property type="evidence" value="ECO:0007669"/>
    <property type="project" value="InterPro"/>
</dbReference>
<dbReference type="PANTHER" id="PTHR32305:SF15">
    <property type="entry name" value="PROTEIN RHSA-RELATED"/>
    <property type="match status" value="1"/>
</dbReference>
<dbReference type="Gene3D" id="2.180.10.10">
    <property type="entry name" value="RHS repeat-associated core"/>
    <property type="match status" value="2"/>
</dbReference>
<gene>
    <name evidence="5" type="ORF">GRI35_13670</name>
</gene>
<dbReference type="InterPro" id="IPR013087">
    <property type="entry name" value="Znf_C2H2_type"/>
</dbReference>
<proteinExistence type="predicted"/>
<dbReference type="Pfam" id="PF05593">
    <property type="entry name" value="RHS_repeat"/>
    <property type="match status" value="2"/>
</dbReference>
<dbReference type="NCBIfam" id="TIGR01643">
    <property type="entry name" value="YD_repeat_2x"/>
    <property type="match status" value="2"/>
</dbReference>
<dbReference type="SMART" id="SM00507">
    <property type="entry name" value="HNHc"/>
    <property type="match status" value="1"/>
</dbReference>
<feature type="compositionally biased region" description="Basic and acidic residues" evidence="2">
    <location>
        <begin position="822"/>
        <end position="833"/>
    </location>
</feature>
<dbReference type="Gene3D" id="1.10.30.50">
    <property type="match status" value="1"/>
</dbReference>
<feature type="domain" description="C2H2-type" evidence="4">
    <location>
        <begin position="837"/>
        <end position="858"/>
    </location>
</feature>
<evidence type="ECO:0000256" key="3">
    <source>
        <dbReference type="SAM" id="SignalP"/>
    </source>
</evidence>
<dbReference type="InterPro" id="IPR056823">
    <property type="entry name" value="TEN-like_YD-shell"/>
</dbReference>
<dbReference type="Pfam" id="PF25023">
    <property type="entry name" value="TEN_YD-shell"/>
    <property type="match status" value="1"/>
</dbReference>
<keyword evidence="1" id="KW-0677">Repeat</keyword>
<feature type="signal peptide" evidence="3">
    <location>
        <begin position="1"/>
        <end position="32"/>
    </location>
</feature>
<comment type="caution">
    <text evidence="5">The sequence shown here is derived from an EMBL/GenBank/DDBJ whole genome shotgun (WGS) entry which is preliminary data.</text>
</comment>
<dbReference type="InterPro" id="IPR006530">
    <property type="entry name" value="YD"/>
</dbReference>
<dbReference type="PROSITE" id="PS00028">
    <property type="entry name" value="ZINC_FINGER_C2H2_1"/>
    <property type="match status" value="1"/>
</dbReference>
<sequence length="884" mass="96200">MPMNRARAMTARLGKIGLAIASIGAASSAAQAQSSASDYTSATRYDAVGRTVGTIAPDPDGTGPLKHAATRTTYDAAGRPIKVETGELSVWKSETVVPSAWGADFTVFTTAETTYDAMGRKLTDIVKGSDGVAIGLTQYSYDSVGRLECAAVRMNPAVYGSLPADACTLGTEGSDGPDRITKTIYDAAGQVLQVRKAVGTSVEIADVTYSYTTNGQIEHVVDANGNKAKMEYDGHDRQTKWIFPSKTGPSSFNKATPASALSSAGAINTADYEEYAYDDNGNRTSLRKRDGSTLTYTYDNLNRITVKTVPSRAGLSSTHTRNVYYSYDLRSLQTAIRFDSASGDGSISVYDGFGRMISVTDTMDGANRALSYQYDDNGNRTRITHPDNRYWQIEYDGLNRADRLLQTTTEIGRMSYTSRGLVEKREYPYNQFNTVTTPAYDSAGRTTSLAHDLRNTAHDITFGYDYIASGQLSHVSRNNETYTWDGHVDLTRTYTTNGLNQYESAGPASFCYDANGNLTADGGSVYLYDIENRLVEKRSQGTGNTNCASLSYAGALDAKLSYDPLGRLYKYEGYASGLPTTHLRFLYDGDAMVAEYNASGTMLRRYVHGTNADADDPLIEYDGATTIAGKRRFLLANHQGSIIAVTGYTGNLLHANTYDEYGINGSTNDGRFQYTGQAWLPELGMYYYKARIYSPTLGRFLQTDPIGYEDQVNLYAYVANDPINNVDPTGTTVLCTNNYCKEVAKEVASGIFEFFVGDTLTEVKQVLDNPTVQTAAAVACGLAKPCKLVKKAAEPVIKKLPKPPWGKGSVPKEKRAKPRSFTAKEREAKRAEQGGKCGNACGRDIDASNSQGHHIKRHSDGGTTTSDNHAEVCLKCHKEIHSPD</sequence>
<dbReference type="Pfam" id="PF01844">
    <property type="entry name" value="HNH"/>
    <property type="match status" value="1"/>
</dbReference>
<name>A0A844Z9C8_9SPHN</name>
<dbReference type="InterPro" id="IPR022385">
    <property type="entry name" value="Rhs_assc_core"/>
</dbReference>
<feature type="region of interest" description="Disordered" evidence="2">
    <location>
        <begin position="800"/>
        <end position="868"/>
    </location>
</feature>
<dbReference type="InterPro" id="IPR002711">
    <property type="entry name" value="HNH"/>
</dbReference>
<accession>A0A844Z9C8</accession>
<dbReference type="InterPro" id="IPR031325">
    <property type="entry name" value="RHS_repeat"/>
</dbReference>
<protein>
    <submittedName>
        <fullName evidence="5">RHS repeat-associated core domain-containing protein</fullName>
    </submittedName>
</protein>
<dbReference type="EMBL" id="WTYZ01000002">
    <property type="protein sequence ID" value="MXO84418.1"/>
    <property type="molecule type" value="Genomic_DNA"/>
</dbReference>
<dbReference type="CDD" id="cd00085">
    <property type="entry name" value="HNHc"/>
    <property type="match status" value="1"/>
</dbReference>
<evidence type="ECO:0000256" key="2">
    <source>
        <dbReference type="SAM" id="MobiDB-lite"/>
    </source>
</evidence>
<feature type="chain" id="PRO_5032960120" evidence="3">
    <location>
        <begin position="33"/>
        <end position="884"/>
    </location>
</feature>
<dbReference type="InterPro" id="IPR003615">
    <property type="entry name" value="HNH_nuc"/>
</dbReference>
<dbReference type="GO" id="GO:0003676">
    <property type="term" value="F:nucleic acid binding"/>
    <property type="evidence" value="ECO:0007669"/>
    <property type="project" value="InterPro"/>
</dbReference>
<reference evidence="5 6" key="1">
    <citation type="submission" date="2019-12" db="EMBL/GenBank/DDBJ databases">
        <title>Genomic-based taxomic classification of the family Erythrobacteraceae.</title>
        <authorList>
            <person name="Xu L."/>
        </authorList>
    </citation>
    <scope>NUCLEOTIDE SEQUENCE [LARGE SCALE GENOMIC DNA]</scope>
    <source>
        <strain evidence="5 6">KCTC 42006</strain>
    </source>
</reference>
<dbReference type="GO" id="GO:0004519">
    <property type="term" value="F:endonuclease activity"/>
    <property type="evidence" value="ECO:0007669"/>
    <property type="project" value="InterPro"/>
</dbReference>
<keyword evidence="3" id="KW-0732">Signal</keyword>